<dbReference type="Proteomes" id="UP000216188">
    <property type="component" value="Unassembled WGS sequence"/>
</dbReference>
<evidence type="ECO:0000313" key="3">
    <source>
        <dbReference type="Proteomes" id="UP000216188"/>
    </source>
</evidence>
<reference evidence="2 3" key="1">
    <citation type="submission" date="2017-07" db="EMBL/GenBank/DDBJ databases">
        <title>Phylogenetic study on the rhizospheric bacterium Ochrobactrum sp. A44.</title>
        <authorList>
            <person name="Krzyzanowska D.M."/>
            <person name="Ossowicki A."/>
            <person name="Rajewska M."/>
            <person name="Maciag T."/>
            <person name="Kaczynski Z."/>
            <person name="Czerwicka M."/>
            <person name="Jafra S."/>
        </authorList>
    </citation>
    <scope>NUCLEOTIDE SEQUENCE [LARGE SCALE GENOMIC DNA]</scope>
    <source>
        <strain evidence="2 3">CCUG 30717</strain>
    </source>
</reference>
<protein>
    <submittedName>
        <fullName evidence="2">Putative membrane protein</fullName>
    </submittedName>
</protein>
<keyword evidence="1" id="KW-1133">Transmembrane helix</keyword>
<proteinExistence type="predicted"/>
<dbReference type="AlphaFoldDB" id="A0A256G908"/>
<evidence type="ECO:0000256" key="1">
    <source>
        <dbReference type="SAM" id="Phobius"/>
    </source>
</evidence>
<accession>A0A256G908</accession>
<organism evidence="2 3">
    <name type="scientific">Brucella pseudogrignonensis</name>
    <dbReference type="NCBI Taxonomy" id="419475"/>
    <lineage>
        <taxon>Bacteria</taxon>
        <taxon>Pseudomonadati</taxon>
        <taxon>Pseudomonadota</taxon>
        <taxon>Alphaproteobacteria</taxon>
        <taxon>Hyphomicrobiales</taxon>
        <taxon>Brucellaceae</taxon>
        <taxon>Brucella/Ochrobactrum group</taxon>
        <taxon>Brucella</taxon>
    </lineage>
</organism>
<comment type="caution">
    <text evidence="2">The sequence shown here is derived from an EMBL/GenBank/DDBJ whole genome shotgun (WGS) entry which is preliminary data.</text>
</comment>
<sequence>MRPLRADPLRGADKKTVVNISMSSLLLCLYFYVYLYLG</sequence>
<keyword evidence="1" id="KW-0472">Membrane</keyword>
<keyword evidence="1" id="KW-0812">Transmembrane</keyword>
<evidence type="ECO:0000313" key="2">
    <source>
        <dbReference type="EMBL" id="OYR23583.1"/>
    </source>
</evidence>
<dbReference type="EMBL" id="NNRM01000039">
    <property type="protein sequence ID" value="OYR23583.1"/>
    <property type="molecule type" value="Genomic_DNA"/>
</dbReference>
<feature type="transmembrane region" description="Helical" evidence="1">
    <location>
        <begin position="20"/>
        <end position="37"/>
    </location>
</feature>
<name>A0A256G908_9HYPH</name>
<keyword evidence="3" id="KW-1185">Reference proteome</keyword>
<gene>
    <name evidence="2" type="ORF">CEV34_3587</name>
</gene>